<evidence type="ECO:0000256" key="1">
    <source>
        <dbReference type="ARBA" id="ARBA00001947"/>
    </source>
</evidence>
<protein>
    <recommendedName>
        <fullName evidence="10">FAD-binding domain-containing protein</fullName>
    </recommendedName>
</protein>
<dbReference type="OrthoDB" id="1047367at2759"/>
<dbReference type="Pfam" id="PF00815">
    <property type="entry name" value="Histidinol_dh"/>
    <property type="match status" value="1"/>
</dbReference>
<dbReference type="Gene3D" id="3.40.50.1980">
    <property type="entry name" value="Nitrogenase molybdenum iron protein domain"/>
    <property type="match status" value="2"/>
</dbReference>
<keyword evidence="4" id="KW-0285">Flavoprotein</keyword>
<keyword evidence="12" id="KW-1185">Reference proteome</keyword>
<dbReference type="FunFam" id="3.40.50.1980:FF:000026">
    <property type="entry name" value="Histidinol dehydrogenase"/>
    <property type="match status" value="1"/>
</dbReference>
<dbReference type="CDD" id="cd06572">
    <property type="entry name" value="Histidinol_dh"/>
    <property type="match status" value="1"/>
</dbReference>
<name>A0A9P4TLY0_CURKU</name>
<dbReference type="InterPro" id="IPR023375">
    <property type="entry name" value="ADC_dom_sf"/>
</dbReference>
<evidence type="ECO:0000256" key="6">
    <source>
        <dbReference type="ARBA" id="ARBA00022827"/>
    </source>
</evidence>
<gene>
    <name evidence="11" type="ORF">E8E13_011594</name>
</gene>
<dbReference type="Gene3D" id="3.50.50.60">
    <property type="entry name" value="FAD/NAD(P)-binding domain"/>
    <property type="match status" value="1"/>
</dbReference>
<dbReference type="InterPro" id="IPR002938">
    <property type="entry name" value="FAD-bd"/>
</dbReference>
<evidence type="ECO:0000256" key="8">
    <source>
        <dbReference type="ARBA" id="ARBA00023002"/>
    </source>
</evidence>
<dbReference type="SUPFAM" id="SSF160104">
    <property type="entry name" value="Acetoacetate decarboxylase-like"/>
    <property type="match status" value="1"/>
</dbReference>
<dbReference type="GO" id="GO:0005829">
    <property type="term" value="C:cytosol"/>
    <property type="evidence" value="ECO:0007669"/>
    <property type="project" value="TreeGrafter"/>
</dbReference>
<evidence type="ECO:0000256" key="3">
    <source>
        <dbReference type="ARBA" id="ARBA00010178"/>
    </source>
</evidence>
<dbReference type="GO" id="GO:0071949">
    <property type="term" value="F:FAD binding"/>
    <property type="evidence" value="ECO:0007669"/>
    <property type="project" value="InterPro"/>
</dbReference>
<proteinExistence type="inferred from homology"/>
<evidence type="ECO:0000313" key="12">
    <source>
        <dbReference type="Proteomes" id="UP000801428"/>
    </source>
</evidence>
<comment type="cofactor">
    <cofactor evidence="1">
        <name>Zn(2+)</name>
        <dbReference type="ChEBI" id="CHEBI:29105"/>
    </cofactor>
</comment>
<evidence type="ECO:0000259" key="10">
    <source>
        <dbReference type="Pfam" id="PF01494"/>
    </source>
</evidence>
<dbReference type="InterPro" id="IPR016161">
    <property type="entry name" value="Ald_DH/histidinol_DH"/>
</dbReference>
<dbReference type="PROSITE" id="PS00611">
    <property type="entry name" value="HISOL_DEHYDROGENASE"/>
    <property type="match status" value="1"/>
</dbReference>
<evidence type="ECO:0000256" key="2">
    <source>
        <dbReference type="ARBA" id="ARBA00004940"/>
    </source>
</evidence>
<dbReference type="PRINTS" id="PR00083">
    <property type="entry name" value="HOLDHDRGNASE"/>
</dbReference>
<dbReference type="InterPro" id="IPR001692">
    <property type="entry name" value="Histidinol_DH_CS"/>
</dbReference>
<comment type="pathway">
    <text evidence="2">Amino-acid biosynthesis; L-histidine biosynthesis; L-histidine from 5-phospho-alpha-D-ribose 1-diphosphate: step 9/9.</text>
</comment>
<sequence>MAPRFLKTGSSAKTTTSSDEIDVSLIVKDVIDDIRNNGDAAVRKYSEKFDKWSPQSFKLSKEDIDAAIATVPAQTIQDIKQVQSNVRKFAQAQRDSIHDFELETQPGVFLGQKNVPISVAGAYIPGGRYPLLASAHMTILTAKVAGVQHVIGCTPPIAGKIPNATIAAMHMAGADEIFIVGGVQAVAAMAIGTESIRKVDFIAGPGNAFVAEGKRQLFGDIGIDLFAGPTEVLIVTDETADPFTVATDILSQAEHGPDTPAVIITTSDDVGRKSMSIIDQLLKELPTAALAGTSWKAFGEVVVVDSLDEAWKLADEYASEHVQIFTRNPRDALEKMTTYGALFLGENTCVSYGDKVIGTNHIFEQSAFAREAGAAVHLAPNANGILRRLGIFAQEFGANEMERLTEYSASDPGTATVTLENGSVIEGDLVIAADGVHSIGRSFVPGGNVKPFCSGKSAFRFLVPREKAAEDAMTKEFVRNPGDLIIWYGNDRRVVMYPTSNNSVLNFVCVHPESETADESGEGWDQNSNLEKLLHVYSSFSPAVLELLAKADPQTIKIWKLLDMEVIPTWTNQRLGLLGDSAHPFLPHQGQGAGVAIEDAASLAVVLPVGTSPEEVPERLKLYEDIRKARANRIQQNSRIAGADLNQKRDNDMYGFTNYNFGHDEWDNSSQKFREWQWSRIDNPYWRMPIAFGPMPGPRQTHLGASRDGKNSTFTTASIKFKTSRTMLQNLFPPGRPGWRFRSPGTVAYASFSQTTLNKMEWLGGSGYRHIGLYIHGVEYVMKDGTTVRGSYLPILFESLTDPIVSGREELGMPKLYTSVDIRRRSTSYRIRTGWEGSLWGDFLLEGLTEIDPATELGSISGEADDGILAHRYMPKVGYENKGIAADEHVIWDPFSAATTTPKPTRLFKATKATFSIDPLDWEHLPTLHHVISRLAELPIYEVMGAKVVEGLGVPDVSTARPIW</sequence>
<evidence type="ECO:0000256" key="9">
    <source>
        <dbReference type="RuleBase" id="RU004175"/>
    </source>
</evidence>
<dbReference type="InterPro" id="IPR012131">
    <property type="entry name" value="Hstdl_DH"/>
</dbReference>
<keyword evidence="7" id="KW-0862">Zinc</keyword>
<organism evidence="11 12">
    <name type="scientific">Curvularia kusanoi</name>
    <name type="common">Cochliobolus kusanoi</name>
    <dbReference type="NCBI Taxonomy" id="90978"/>
    <lineage>
        <taxon>Eukaryota</taxon>
        <taxon>Fungi</taxon>
        <taxon>Dikarya</taxon>
        <taxon>Ascomycota</taxon>
        <taxon>Pezizomycotina</taxon>
        <taxon>Dothideomycetes</taxon>
        <taxon>Pleosporomycetidae</taxon>
        <taxon>Pleosporales</taxon>
        <taxon>Pleosporineae</taxon>
        <taxon>Pleosporaceae</taxon>
        <taxon>Curvularia</taxon>
    </lineage>
</organism>
<comment type="caution">
    <text evidence="11">The sequence shown here is derived from an EMBL/GenBank/DDBJ whole genome shotgun (WGS) entry which is preliminary data.</text>
</comment>
<reference evidence="11" key="1">
    <citation type="submission" date="2019-04" db="EMBL/GenBank/DDBJ databases">
        <title>Sequencing of skin fungus with MAO and IRED activity.</title>
        <authorList>
            <person name="Marsaioli A.J."/>
            <person name="Bonatto J.M.C."/>
            <person name="Reis Junior O."/>
        </authorList>
    </citation>
    <scope>NUCLEOTIDE SEQUENCE</scope>
    <source>
        <strain evidence="11">30M1</strain>
    </source>
</reference>
<dbReference type="GO" id="GO:0046872">
    <property type="term" value="F:metal ion binding"/>
    <property type="evidence" value="ECO:0007669"/>
    <property type="project" value="UniProtKB-KW"/>
</dbReference>
<dbReference type="Proteomes" id="UP000801428">
    <property type="component" value="Unassembled WGS sequence"/>
</dbReference>
<dbReference type="NCBIfam" id="TIGR00069">
    <property type="entry name" value="hisD"/>
    <property type="match status" value="1"/>
</dbReference>
<dbReference type="SUPFAM" id="SSF54373">
    <property type="entry name" value="FAD-linked reductases, C-terminal domain"/>
    <property type="match status" value="1"/>
</dbReference>
<dbReference type="InterPro" id="IPR036188">
    <property type="entry name" value="FAD/NAD-bd_sf"/>
</dbReference>
<dbReference type="PANTHER" id="PTHR21256">
    <property type="entry name" value="HISTIDINOL DEHYDROGENASE HDH"/>
    <property type="match status" value="1"/>
</dbReference>
<dbReference type="Pfam" id="PF01494">
    <property type="entry name" value="FAD_binding_3"/>
    <property type="match status" value="1"/>
</dbReference>
<accession>A0A9P4TLY0</accession>
<evidence type="ECO:0000256" key="5">
    <source>
        <dbReference type="ARBA" id="ARBA00022723"/>
    </source>
</evidence>
<dbReference type="EMBL" id="SWKU01000002">
    <property type="protein sequence ID" value="KAF3010077.1"/>
    <property type="molecule type" value="Genomic_DNA"/>
</dbReference>
<dbReference type="SUPFAM" id="SSF53720">
    <property type="entry name" value="ALDH-like"/>
    <property type="match status" value="1"/>
</dbReference>
<dbReference type="SUPFAM" id="SSF51905">
    <property type="entry name" value="FAD/NAD(P)-binding domain"/>
    <property type="match status" value="1"/>
</dbReference>
<evidence type="ECO:0000313" key="11">
    <source>
        <dbReference type="EMBL" id="KAF3010077.1"/>
    </source>
</evidence>
<keyword evidence="5" id="KW-0479">Metal-binding</keyword>
<dbReference type="AlphaFoldDB" id="A0A9P4TLY0"/>
<dbReference type="FunFam" id="3.40.50.1980:FF:000001">
    <property type="entry name" value="Histidinol dehydrogenase"/>
    <property type="match status" value="1"/>
</dbReference>
<feature type="domain" description="FAD-binding" evidence="10">
    <location>
        <begin position="394"/>
        <end position="638"/>
    </location>
</feature>
<dbReference type="GO" id="GO:0051287">
    <property type="term" value="F:NAD binding"/>
    <property type="evidence" value="ECO:0007669"/>
    <property type="project" value="InterPro"/>
</dbReference>
<comment type="similarity">
    <text evidence="3 9">Belongs to the histidinol dehydrogenase family.</text>
</comment>
<dbReference type="Gene3D" id="2.40.400.10">
    <property type="entry name" value="Acetoacetate decarboxylase-like"/>
    <property type="match status" value="1"/>
</dbReference>
<dbReference type="PANTHER" id="PTHR21256:SF14">
    <property type="entry name" value="HISTIDINOL DEHYDROGENASE"/>
    <property type="match status" value="1"/>
</dbReference>
<dbReference type="Gene3D" id="1.20.5.1300">
    <property type="match status" value="1"/>
</dbReference>
<keyword evidence="8" id="KW-0560">Oxidoreductase</keyword>
<dbReference type="FunFam" id="2.40.400.10:FF:000001">
    <property type="entry name" value="FAD binding domain protein"/>
    <property type="match status" value="1"/>
</dbReference>
<evidence type="ECO:0000256" key="7">
    <source>
        <dbReference type="ARBA" id="ARBA00022833"/>
    </source>
</evidence>
<keyword evidence="6" id="KW-0274">FAD</keyword>
<dbReference type="GO" id="GO:0004399">
    <property type="term" value="F:histidinol dehydrogenase activity"/>
    <property type="evidence" value="ECO:0007669"/>
    <property type="project" value="TreeGrafter"/>
</dbReference>
<evidence type="ECO:0000256" key="4">
    <source>
        <dbReference type="ARBA" id="ARBA00022630"/>
    </source>
</evidence>
<dbReference type="GO" id="GO:0000105">
    <property type="term" value="P:L-histidine biosynthetic process"/>
    <property type="evidence" value="ECO:0007669"/>
    <property type="project" value="UniProtKB-ARBA"/>
</dbReference>